<sequence>MSSESGLPTPTPGAKAASAAPSSSTNAPSTTATTSTSTAPAPAPAPATTTTTSSSPPSSTVAAATASHPTDVFPESEAQILHAEPGASWNNRQAQEEYRRAMEFVLDKDFNLNKFGDPFDDRDMEIHT</sequence>
<feature type="region of interest" description="Disordered" evidence="1">
    <location>
        <begin position="1"/>
        <end position="78"/>
    </location>
</feature>
<dbReference type="Proteomes" id="UP001219355">
    <property type="component" value="Chromosome 4"/>
</dbReference>
<accession>A0AAF0IKN1</accession>
<proteinExistence type="predicted"/>
<feature type="compositionally biased region" description="Low complexity" evidence="1">
    <location>
        <begin position="12"/>
        <end position="70"/>
    </location>
</feature>
<dbReference type="EMBL" id="CP120630">
    <property type="protein sequence ID" value="WEW60718.1"/>
    <property type="molecule type" value="Genomic_DNA"/>
</dbReference>
<evidence type="ECO:0000313" key="2">
    <source>
        <dbReference type="EMBL" id="WEW60718.1"/>
    </source>
</evidence>
<evidence type="ECO:0000256" key="1">
    <source>
        <dbReference type="SAM" id="MobiDB-lite"/>
    </source>
</evidence>
<dbReference type="AlphaFoldDB" id="A0AAF0IKN1"/>
<protein>
    <submittedName>
        <fullName evidence="2">Uncharacterized protein</fullName>
    </submittedName>
</protein>
<reference evidence="2" key="1">
    <citation type="submission" date="2023-03" db="EMBL/GenBank/DDBJ databases">
        <title>Emydomyces testavorans Genome Sequence.</title>
        <authorList>
            <person name="Hoyer L."/>
        </authorList>
    </citation>
    <scope>NUCLEOTIDE SEQUENCE</scope>
    <source>
        <strain evidence="2">16-2883</strain>
    </source>
</reference>
<keyword evidence="3" id="KW-1185">Reference proteome</keyword>
<organism evidence="2 3">
    <name type="scientific">Emydomyces testavorans</name>
    <dbReference type="NCBI Taxonomy" id="2070801"/>
    <lineage>
        <taxon>Eukaryota</taxon>
        <taxon>Fungi</taxon>
        <taxon>Dikarya</taxon>
        <taxon>Ascomycota</taxon>
        <taxon>Pezizomycotina</taxon>
        <taxon>Eurotiomycetes</taxon>
        <taxon>Eurotiomycetidae</taxon>
        <taxon>Onygenales</taxon>
        <taxon>Nannizziopsiaceae</taxon>
        <taxon>Emydomyces</taxon>
    </lineage>
</organism>
<evidence type="ECO:0000313" key="3">
    <source>
        <dbReference type="Proteomes" id="UP001219355"/>
    </source>
</evidence>
<name>A0AAF0IKN1_9EURO</name>
<gene>
    <name evidence="2" type="ORF">PRK78_006205</name>
</gene>